<keyword evidence="3" id="KW-0812">Transmembrane</keyword>
<evidence type="ECO:0000256" key="1">
    <source>
        <dbReference type="ARBA" id="ARBA00006484"/>
    </source>
</evidence>
<comment type="similarity">
    <text evidence="1">Belongs to the short-chain dehydrogenases/reductases (SDR) family.</text>
</comment>
<dbReference type="Proteomes" id="UP000694416">
    <property type="component" value="Unplaced"/>
</dbReference>
<dbReference type="Pfam" id="PF00106">
    <property type="entry name" value="adh_short"/>
    <property type="match status" value="1"/>
</dbReference>
<evidence type="ECO:0000313" key="5">
    <source>
        <dbReference type="Proteomes" id="UP000694416"/>
    </source>
</evidence>
<keyword evidence="5" id="KW-1185">Reference proteome</keyword>
<reference evidence="4" key="1">
    <citation type="submission" date="2025-08" db="UniProtKB">
        <authorList>
            <consortium name="Ensembl"/>
        </authorList>
    </citation>
    <scope>IDENTIFICATION</scope>
</reference>
<evidence type="ECO:0000313" key="4">
    <source>
        <dbReference type="Ensembl" id="ENSPTEP00000019435.1"/>
    </source>
</evidence>
<proteinExistence type="inferred from homology"/>
<dbReference type="Ensembl" id="ENSPTET00000028373.1">
    <property type="protein sequence ID" value="ENSPTEP00000019435.1"/>
    <property type="gene ID" value="ENSPTEG00000020765.1"/>
</dbReference>
<reference evidence="4" key="2">
    <citation type="submission" date="2025-09" db="UniProtKB">
        <authorList>
            <consortium name="Ensembl"/>
        </authorList>
    </citation>
    <scope>IDENTIFICATION</scope>
</reference>
<evidence type="ECO:0000256" key="3">
    <source>
        <dbReference type="SAM" id="Phobius"/>
    </source>
</evidence>
<dbReference type="GO" id="GO:0016491">
    <property type="term" value="F:oxidoreductase activity"/>
    <property type="evidence" value="ECO:0007669"/>
    <property type="project" value="UniProtKB-KW"/>
</dbReference>
<accession>A0A8C9HP21</accession>
<dbReference type="Gene3D" id="3.40.50.720">
    <property type="entry name" value="NAD(P)-binding Rossmann-like Domain"/>
    <property type="match status" value="1"/>
</dbReference>
<sequence>MIIQNKSRSFLYVLFTDPTVARTVIFIFMAFSLWFFPAYPLYLHLFNDGFNVYGDFRHYLIEYLTNIILIIILYILFKLKHVGGSIKSVLKNKHNLNGKCVLITGGCQGIGLAAMKEFLRYKCDIILADKNVELMKTIAVNLCSEKIICVELDLGNFKSIEKCANTILSKVDKIDIIVNNAGFLKKNLEYIDNIEAHFFVNYLGHFYLTKLLYDCIIKSNTLVINLSSFIHCALLNKVRCFFFFFFFFFFFHILFVYLCILHIYTLTQILNLLFYYYLFFFLYTNLF</sequence>
<organism evidence="4 5">
    <name type="scientific">Piliocolobus tephrosceles</name>
    <name type="common">Ugandan red Colobus</name>
    <dbReference type="NCBI Taxonomy" id="591936"/>
    <lineage>
        <taxon>Eukaryota</taxon>
        <taxon>Metazoa</taxon>
        <taxon>Chordata</taxon>
        <taxon>Craniata</taxon>
        <taxon>Vertebrata</taxon>
        <taxon>Euteleostomi</taxon>
        <taxon>Mammalia</taxon>
        <taxon>Eutheria</taxon>
        <taxon>Euarchontoglires</taxon>
        <taxon>Primates</taxon>
        <taxon>Haplorrhini</taxon>
        <taxon>Catarrhini</taxon>
        <taxon>Cercopithecidae</taxon>
        <taxon>Colobinae</taxon>
        <taxon>Piliocolobus</taxon>
    </lineage>
</organism>
<name>A0A8C9HP21_9PRIM</name>
<dbReference type="InterPro" id="IPR036291">
    <property type="entry name" value="NAD(P)-bd_dom_sf"/>
</dbReference>
<dbReference type="PANTHER" id="PTHR43157">
    <property type="entry name" value="PHOSPHATIDYLINOSITOL-GLYCAN BIOSYNTHESIS CLASS F PROTEIN-RELATED"/>
    <property type="match status" value="1"/>
</dbReference>
<keyword evidence="2" id="KW-0560">Oxidoreductase</keyword>
<dbReference type="PRINTS" id="PR00081">
    <property type="entry name" value="GDHRDH"/>
</dbReference>
<dbReference type="AlphaFoldDB" id="A0A8C9HP21"/>
<feature type="transmembrane region" description="Helical" evidence="3">
    <location>
        <begin position="12"/>
        <end position="36"/>
    </location>
</feature>
<dbReference type="SUPFAM" id="SSF51735">
    <property type="entry name" value="NAD(P)-binding Rossmann-fold domains"/>
    <property type="match status" value="1"/>
</dbReference>
<protein>
    <submittedName>
        <fullName evidence="4">Uncharacterized protein</fullName>
    </submittedName>
</protein>
<keyword evidence="3" id="KW-1133">Transmembrane helix</keyword>
<feature type="transmembrane region" description="Helical" evidence="3">
    <location>
        <begin position="269"/>
        <end position="286"/>
    </location>
</feature>
<dbReference type="InterPro" id="IPR002347">
    <property type="entry name" value="SDR_fam"/>
</dbReference>
<dbReference type="PANTHER" id="PTHR43157:SF31">
    <property type="entry name" value="PHOSPHATIDYLINOSITOL-GLYCAN BIOSYNTHESIS CLASS F PROTEIN"/>
    <property type="match status" value="1"/>
</dbReference>
<evidence type="ECO:0000256" key="2">
    <source>
        <dbReference type="ARBA" id="ARBA00023002"/>
    </source>
</evidence>
<feature type="transmembrane region" description="Helical" evidence="3">
    <location>
        <begin position="241"/>
        <end position="263"/>
    </location>
</feature>
<feature type="transmembrane region" description="Helical" evidence="3">
    <location>
        <begin position="56"/>
        <end position="77"/>
    </location>
</feature>
<keyword evidence="3" id="KW-0472">Membrane</keyword>